<reference evidence="4 5" key="1">
    <citation type="submission" date="2019-08" db="EMBL/GenBank/DDBJ databases">
        <title>Complete genome sequence of Candidatus Uab amorphum.</title>
        <authorList>
            <person name="Shiratori T."/>
            <person name="Suzuki S."/>
            <person name="Kakizawa Y."/>
            <person name="Ishida K."/>
        </authorList>
    </citation>
    <scope>NUCLEOTIDE SEQUENCE [LARGE SCALE GENOMIC DNA]</scope>
    <source>
        <strain evidence="4 5">SRT547</strain>
    </source>
</reference>
<evidence type="ECO:0000313" key="4">
    <source>
        <dbReference type="EMBL" id="BBM82495.1"/>
    </source>
</evidence>
<dbReference type="PANTHER" id="PTHR11941">
    <property type="entry name" value="ENOYL-COA HYDRATASE-RELATED"/>
    <property type="match status" value="1"/>
</dbReference>
<dbReference type="OrthoDB" id="370015at2"/>
<dbReference type="InterPro" id="IPR029045">
    <property type="entry name" value="ClpP/crotonase-like_dom_sf"/>
</dbReference>
<dbReference type="Proteomes" id="UP000326354">
    <property type="component" value="Chromosome"/>
</dbReference>
<dbReference type="GO" id="GO:0016836">
    <property type="term" value="F:hydro-lyase activity"/>
    <property type="evidence" value="ECO:0007669"/>
    <property type="project" value="UniProtKB-ARBA"/>
</dbReference>
<dbReference type="PROSITE" id="PS00166">
    <property type="entry name" value="ENOYL_COA_HYDRATASE"/>
    <property type="match status" value="1"/>
</dbReference>
<sequence>MEYKNLTCEIQENIATVTLQRPKALNALNQEVLSELRHVFTEHLTREIRCVILTGSEKAFVAGADIKEMDGMTPLQSRQFARSGQLIFESIENFHAPVIAAVNGYALGGGCELALACDIRIASEKAKFGQPEVNLGIIPGFGGTQRLTRTVGPGKARELIYTGNTIDAQEAHRIGLVNAVYTPEELLAKSVEMAKTIASKAPLAVSLCKKAINMGSNMDISRAIEFEADLFAESFSSEDRKEGIEAFVQKRKASFVGK</sequence>
<organism evidence="4 5">
    <name type="scientific">Uabimicrobium amorphum</name>
    <dbReference type="NCBI Taxonomy" id="2596890"/>
    <lineage>
        <taxon>Bacteria</taxon>
        <taxon>Pseudomonadati</taxon>
        <taxon>Planctomycetota</taxon>
        <taxon>Candidatus Uabimicrobiia</taxon>
        <taxon>Candidatus Uabimicrobiales</taxon>
        <taxon>Candidatus Uabimicrobiaceae</taxon>
        <taxon>Candidatus Uabimicrobium</taxon>
    </lineage>
</organism>
<dbReference type="KEGG" id="uam:UABAM_00838"/>
<dbReference type="EMBL" id="AP019860">
    <property type="protein sequence ID" value="BBM82495.1"/>
    <property type="molecule type" value="Genomic_DNA"/>
</dbReference>
<dbReference type="Gene3D" id="3.90.226.10">
    <property type="entry name" value="2-enoyl-CoA Hydratase, Chain A, domain 1"/>
    <property type="match status" value="1"/>
</dbReference>
<evidence type="ECO:0000256" key="2">
    <source>
        <dbReference type="ARBA" id="ARBA00023239"/>
    </source>
</evidence>
<keyword evidence="5" id="KW-1185">Reference proteome</keyword>
<dbReference type="Gene3D" id="1.10.12.10">
    <property type="entry name" value="Lyase 2-enoyl-coa Hydratase, Chain A, domain 2"/>
    <property type="match status" value="1"/>
</dbReference>
<evidence type="ECO:0000256" key="1">
    <source>
        <dbReference type="ARBA" id="ARBA00005254"/>
    </source>
</evidence>
<dbReference type="Pfam" id="PF00378">
    <property type="entry name" value="ECH_1"/>
    <property type="match status" value="1"/>
</dbReference>
<dbReference type="InterPro" id="IPR014748">
    <property type="entry name" value="Enoyl-CoA_hydra_C"/>
</dbReference>
<dbReference type="PANTHER" id="PTHR11941:SF54">
    <property type="entry name" value="ENOYL-COA HYDRATASE, MITOCHONDRIAL"/>
    <property type="match status" value="1"/>
</dbReference>
<protein>
    <submittedName>
        <fullName evidence="4">Crotonase</fullName>
    </submittedName>
</protein>
<dbReference type="CDD" id="cd06558">
    <property type="entry name" value="crotonase-like"/>
    <property type="match status" value="1"/>
</dbReference>
<dbReference type="FunFam" id="3.90.226.10:FF:000009">
    <property type="entry name" value="Carnitinyl-CoA dehydratase"/>
    <property type="match status" value="1"/>
</dbReference>
<comment type="similarity">
    <text evidence="1 3">Belongs to the enoyl-CoA hydratase/isomerase family.</text>
</comment>
<evidence type="ECO:0000313" key="5">
    <source>
        <dbReference type="Proteomes" id="UP000326354"/>
    </source>
</evidence>
<accession>A0A5S9IKY6</accession>
<dbReference type="RefSeq" id="WP_151966735.1">
    <property type="nucleotide sequence ID" value="NZ_AP019860.1"/>
</dbReference>
<dbReference type="InterPro" id="IPR001753">
    <property type="entry name" value="Enoyl-CoA_hydra/iso"/>
</dbReference>
<dbReference type="GO" id="GO:0006635">
    <property type="term" value="P:fatty acid beta-oxidation"/>
    <property type="evidence" value="ECO:0007669"/>
    <property type="project" value="TreeGrafter"/>
</dbReference>
<name>A0A5S9IKY6_UABAM</name>
<evidence type="ECO:0000256" key="3">
    <source>
        <dbReference type="RuleBase" id="RU003707"/>
    </source>
</evidence>
<dbReference type="InterPro" id="IPR018376">
    <property type="entry name" value="Enoyl-CoA_hyd/isom_CS"/>
</dbReference>
<gene>
    <name evidence="4" type="ORF">UABAM_00838</name>
</gene>
<dbReference type="SUPFAM" id="SSF52096">
    <property type="entry name" value="ClpP/crotonase"/>
    <property type="match status" value="1"/>
</dbReference>
<keyword evidence="2" id="KW-0456">Lyase</keyword>
<dbReference type="AlphaFoldDB" id="A0A5S9IKY6"/>
<proteinExistence type="inferred from homology"/>
<dbReference type="FunFam" id="1.10.12.10:FF:000001">
    <property type="entry name" value="Probable enoyl-CoA hydratase, mitochondrial"/>
    <property type="match status" value="1"/>
</dbReference>